<proteinExistence type="predicted"/>
<feature type="region of interest" description="Disordered" evidence="1">
    <location>
        <begin position="17"/>
        <end position="75"/>
    </location>
</feature>
<accession>A0AAW1BML3</accession>
<feature type="compositionally biased region" description="Polar residues" evidence="1">
    <location>
        <begin position="65"/>
        <end position="75"/>
    </location>
</feature>
<feature type="compositionally biased region" description="Basic and acidic residues" evidence="1">
    <location>
        <begin position="45"/>
        <end position="57"/>
    </location>
</feature>
<gene>
    <name evidence="2" type="ORF">NXF25_008181</name>
</gene>
<name>A0AAW1BML3_CROAD</name>
<dbReference type="Proteomes" id="UP001474421">
    <property type="component" value="Unassembled WGS sequence"/>
</dbReference>
<reference evidence="2 3" key="1">
    <citation type="journal article" date="2024" name="Proc. Natl. Acad. Sci. U.S.A.">
        <title>The genetic regulatory architecture and epigenomic basis for age-related changes in rattlesnake venom.</title>
        <authorList>
            <person name="Hogan M.P."/>
            <person name="Holding M.L."/>
            <person name="Nystrom G.S."/>
            <person name="Colston T.J."/>
            <person name="Bartlett D.A."/>
            <person name="Mason A.J."/>
            <person name="Ellsworth S.A."/>
            <person name="Rautsaw R.M."/>
            <person name="Lawrence K.C."/>
            <person name="Strickland J.L."/>
            <person name="He B."/>
            <person name="Fraser P."/>
            <person name="Margres M.J."/>
            <person name="Gilbert D.M."/>
            <person name="Gibbs H.L."/>
            <person name="Parkinson C.L."/>
            <person name="Rokyta D.R."/>
        </authorList>
    </citation>
    <scope>NUCLEOTIDE SEQUENCE [LARGE SCALE GENOMIC DNA]</scope>
    <source>
        <strain evidence="2">DRR0105</strain>
    </source>
</reference>
<keyword evidence="3" id="KW-1185">Reference proteome</keyword>
<dbReference type="EMBL" id="JAOTOJ010000003">
    <property type="protein sequence ID" value="KAK9403354.1"/>
    <property type="molecule type" value="Genomic_DNA"/>
</dbReference>
<dbReference type="AlphaFoldDB" id="A0AAW1BML3"/>
<sequence length="75" mass="7961">MVLATWGCSVCSQGTALHPEPDVSGQNHFTKDRSGILKSSGTDECVDKGKEGNEVKGGKKKHFQQKSLSGASLKN</sequence>
<comment type="caution">
    <text evidence="2">The sequence shown here is derived from an EMBL/GenBank/DDBJ whole genome shotgun (WGS) entry which is preliminary data.</text>
</comment>
<evidence type="ECO:0000313" key="3">
    <source>
        <dbReference type="Proteomes" id="UP001474421"/>
    </source>
</evidence>
<evidence type="ECO:0000256" key="1">
    <source>
        <dbReference type="SAM" id="MobiDB-lite"/>
    </source>
</evidence>
<protein>
    <submittedName>
        <fullName evidence="2">Uncharacterized protein</fullName>
    </submittedName>
</protein>
<evidence type="ECO:0000313" key="2">
    <source>
        <dbReference type="EMBL" id="KAK9403354.1"/>
    </source>
</evidence>
<organism evidence="2 3">
    <name type="scientific">Crotalus adamanteus</name>
    <name type="common">Eastern diamondback rattlesnake</name>
    <dbReference type="NCBI Taxonomy" id="8729"/>
    <lineage>
        <taxon>Eukaryota</taxon>
        <taxon>Metazoa</taxon>
        <taxon>Chordata</taxon>
        <taxon>Craniata</taxon>
        <taxon>Vertebrata</taxon>
        <taxon>Euteleostomi</taxon>
        <taxon>Lepidosauria</taxon>
        <taxon>Squamata</taxon>
        <taxon>Bifurcata</taxon>
        <taxon>Unidentata</taxon>
        <taxon>Episquamata</taxon>
        <taxon>Toxicofera</taxon>
        <taxon>Serpentes</taxon>
        <taxon>Colubroidea</taxon>
        <taxon>Viperidae</taxon>
        <taxon>Crotalinae</taxon>
        <taxon>Crotalus</taxon>
    </lineage>
</organism>